<keyword evidence="3" id="KW-1185">Reference proteome</keyword>
<protein>
    <submittedName>
        <fullName evidence="2">N-formimino-L-glutamate deiminase</fullName>
    </submittedName>
</protein>
<dbReference type="Pfam" id="PF22429">
    <property type="entry name" value="HutF_N"/>
    <property type="match status" value="1"/>
</dbReference>
<feature type="domain" description="Formimidoylglutamate deiminase N-terminal" evidence="1">
    <location>
        <begin position="2"/>
        <end position="41"/>
    </location>
</feature>
<dbReference type="GO" id="GO:0016810">
    <property type="term" value="F:hydrolase activity, acting on carbon-nitrogen (but not peptide) bonds"/>
    <property type="evidence" value="ECO:0007669"/>
    <property type="project" value="InterPro"/>
</dbReference>
<dbReference type="InterPro" id="IPR011059">
    <property type="entry name" value="Metal-dep_hydrolase_composite"/>
</dbReference>
<organism evidence="2 3">
    <name type="scientific">Enterobacter agglomerans</name>
    <name type="common">Erwinia herbicola</name>
    <name type="synonym">Pantoea agglomerans</name>
    <dbReference type="NCBI Taxonomy" id="549"/>
    <lineage>
        <taxon>Bacteria</taxon>
        <taxon>Pseudomonadati</taxon>
        <taxon>Pseudomonadota</taxon>
        <taxon>Gammaproteobacteria</taxon>
        <taxon>Enterobacterales</taxon>
        <taxon>Erwiniaceae</taxon>
        <taxon>Pantoea</taxon>
        <taxon>Pantoea agglomerans group</taxon>
    </lineage>
</organism>
<dbReference type="EMBL" id="UGSO01000001">
    <property type="protein sequence ID" value="SUB17703.1"/>
    <property type="molecule type" value="Genomic_DNA"/>
</dbReference>
<evidence type="ECO:0000259" key="1">
    <source>
        <dbReference type="Pfam" id="PF22429"/>
    </source>
</evidence>
<gene>
    <name evidence="2" type="ORF">NCTC9381_03633</name>
</gene>
<evidence type="ECO:0000313" key="2">
    <source>
        <dbReference type="EMBL" id="SUB17703.1"/>
    </source>
</evidence>
<reference evidence="2 3" key="1">
    <citation type="submission" date="2018-06" db="EMBL/GenBank/DDBJ databases">
        <authorList>
            <consortium name="Pathogen Informatics"/>
            <person name="Doyle S."/>
        </authorList>
    </citation>
    <scope>NUCLEOTIDE SEQUENCE [LARGE SCALE GENOMIC DNA]</scope>
    <source>
        <strain evidence="2 3">NCTC9381</strain>
    </source>
</reference>
<name>A0A379AIF0_ENTAG</name>
<dbReference type="Gene3D" id="2.30.40.10">
    <property type="entry name" value="Urease, subunit C, domain 1"/>
    <property type="match status" value="1"/>
</dbReference>
<dbReference type="Gene3D" id="3.20.20.140">
    <property type="entry name" value="Metal-dependent hydrolases"/>
    <property type="match status" value="1"/>
</dbReference>
<sequence>MATFFASRALLAEGWQQQVRITVNQAGFIDSITPDSHADQAIRLNGEVIPAIANLHSHAFQRAMAGLAEVAAILRTVSGRGGI</sequence>
<proteinExistence type="predicted"/>
<evidence type="ECO:0000313" key="3">
    <source>
        <dbReference type="Proteomes" id="UP000254640"/>
    </source>
</evidence>
<dbReference type="Proteomes" id="UP000254640">
    <property type="component" value="Unassembled WGS sequence"/>
</dbReference>
<dbReference type="InterPro" id="IPR055156">
    <property type="entry name" value="HutF-like_N"/>
</dbReference>
<accession>A0A379AIF0</accession>
<dbReference type="AlphaFoldDB" id="A0A379AIF0"/>